<dbReference type="Proteomes" id="UP001324993">
    <property type="component" value="Chromosome"/>
</dbReference>
<feature type="transmembrane region" description="Helical" evidence="6">
    <location>
        <begin position="102"/>
        <end position="119"/>
    </location>
</feature>
<dbReference type="PANTHER" id="PTHR43478:SF1">
    <property type="entry name" value="NA+_H+ ANTIPORTER NHAC-LIKE C-TERMINAL DOMAIN-CONTAINING PROTEIN"/>
    <property type="match status" value="1"/>
</dbReference>
<evidence type="ECO:0000313" key="8">
    <source>
        <dbReference type="EMBL" id="WPJ94047.1"/>
    </source>
</evidence>
<feature type="transmembrane region" description="Helical" evidence="6">
    <location>
        <begin position="283"/>
        <end position="306"/>
    </location>
</feature>
<feature type="transmembrane region" description="Helical" evidence="6">
    <location>
        <begin position="451"/>
        <end position="470"/>
    </location>
</feature>
<organism evidence="8 9">
    <name type="scientific">Coraliomargarita algicola</name>
    <dbReference type="NCBI Taxonomy" id="3092156"/>
    <lineage>
        <taxon>Bacteria</taxon>
        <taxon>Pseudomonadati</taxon>
        <taxon>Verrucomicrobiota</taxon>
        <taxon>Opitutia</taxon>
        <taxon>Puniceicoccales</taxon>
        <taxon>Coraliomargaritaceae</taxon>
        <taxon>Coraliomargarita</taxon>
    </lineage>
</organism>
<evidence type="ECO:0000256" key="4">
    <source>
        <dbReference type="ARBA" id="ARBA00022989"/>
    </source>
</evidence>
<proteinExistence type="predicted"/>
<keyword evidence="9" id="KW-1185">Reference proteome</keyword>
<reference evidence="8 9" key="1">
    <citation type="submission" date="2023-11" db="EMBL/GenBank/DDBJ databases">
        <title>Coraliomargarita sp. nov., isolated from marine algae.</title>
        <authorList>
            <person name="Lee J.K."/>
            <person name="Baek J.H."/>
            <person name="Kim J.M."/>
            <person name="Choi D.G."/>
            <person name="Jeon C.O."/>
        </authorList>
    </citation>
    <scope>NUCLEOTIDE SEQUENCE [LARGE SCALE GENOMIC DNA]</scope>
    <source>
        <strain evidence="8 9">J2-16</strain>
    </source>
</reference>
<dbReference type="PANTHER" id="PTHR43478">
    <property type="entry name" value="NA+/H+ ANTIPORTER-RELATED"/>
    <property type="match status" value="1"/>
</dbReference>
<dbReference type="Pfam" id="PF03553">
    <property type="entry name" value="Na_H_antiporter"/>
    <property type="match status" value="1"/>
</dbReference>
<protein>
    <submittedName>
        <fullName evidence="8">Na+/H+ antiporter NhaC family protein</fullName>
    </submittedName>
</protein>
<evidence type="ECO:0000259" key="7">
    <source>
        <dbReference type="Pfam" id="PF03553"/>
    </source>
</evidence>
<evidence type="ECO:0000256" key="5">
    <source>
        <dbReference type="ARBA" id="ARBA00023136"/>
    </source>
</evidence>
<feature type="transmembrane region" description="Helical" evidence="6">
    <location>
        <begin position="549"/>
        <end position="569"/>
    </location>
</feature>
<sequence>MSHLLKSIPLWFFMGALALSWWAGRHSSTVWVVESYSLDRATAEKRMQKVGAPSFLAVEDSMLWKLKDASITRAPEVTQEWVIESNDDGDTFSHLEARYHRGMWSLFPAFVTIVLCFLTREPVTSLLGGIFSGALLLGAYDIMSEVLIPGLTSSSAALIIVLYLGLLGSMLGIWSRNGAARAFADWVTLRFVRGPKTAKLTAWILGAFFFQGGTISTLLVGTTVKPVADKEKISHEELSYIVDSTASPIAVLLPFNAWPFYVQGLIFVGGISALATEELRVGFFFSSIPLFFYAILAVLFTFLLSIDRLPCIGQSFKKAIRRSRETGELDRPGATPLQASESLQASDVPEGYRPAAFEFVLPLVLIIGIAVGTYVVLDSPNVLWAFAVAVLVGALTSRLRGMTLKHLIEGVTAGLQGVVYGAVILLLAVVIGGLSRETGGGLFLVDSLGAALPYQMLPLLLFVLTIGIAFSTGTSWGTFAVTFPLAMPLAWSLAQSGGLEHPVLFLQICFAAVINGSVFGDQCSPISDTTVLSSLATGCDLMDHVKTQIIPSSIAAVIAVIAWTFLTFFV</sequence>
<dbReference type="InterPro" id="IPR018461">
    <property type="entry name" value="Na/H_Antiport_NhaC-like_C"/>
</dbReference>
<dbReference type="RefSeq" id="WP_319831011.1">
    <property type="nucleotide sequence ID" value="NZ_CP138858.1"/>
</dbReference>
<gene>
    <name evidence="8" type="ORF">SH580_11440</name>
</gene>
<keyword evidence="3 6" id="KW-0812">Transmembrane</keyword>
<feature type="transmembrane region" description="Helical" evidence="6">
    <location>
        <begin position="355"/>
        <end position="376"/>
    </location>
</feature>
<feature type="transmembrane region" description="Helical" evidence="6">
    <location>
        <begin position="411"/>
        <end position="431"/>
    </location>
</feature>
<feature type="transmembrane region" description="Helical" evidence="6">
    <location>
        <begin position="126"/>
        <end position="143"/>
    </location>
</feature>
<evidence type="ECO:0000256" key="3">
    <source>
        <dbReference type="ARBA" id="ARBA00022692"/>
    </source>
</evidence>
<keyword evidence="2" id="KW-1003">Cell membrane</keyword>
<feature type="transmembrane region" description="Helical" evidence="6">
    <location>
        <begin position="200"/>
        <end position="220"/>
    </location>
</feature>
<evidence type="ECO:0000256" key="1">
    <source>
        <dbReference type="ARBA" id="ARBA00004651"/>
    </source>
</evidence>
<feature type="transmembrane region" description="Helical" evidence="6">
    <location>
        <begin position="155"/>
        <end position="174"/>
    </location>
</feature>
<evidence type="ECO:0000313" key="9">
    <source>
        <dbReference type="Proteomes" id="UP001324993"/>
    </source>
</evidence>
<keyword evidence="5 6" id="KW-0472">Membrane</keyword>
<keyword evidence="4 6" id="KW-1133">Transmembrane helix</keyword>
<feature type="transmembrane region" description="Helical" evidence="6">
    <location>
        <begin position="7"/>
        <end position="24"/>
    </location>
</feature>
<feature type="transmembrane region" description="Helical" evidence="6">
    <location>
        <begin position="382"/>
        <end position="399"/>
    </location>
</feature>
<comment type="subcellular location">
    <subcellularLocation>
        <location evidence="1">Cell membrane</location>
        <topology evidence="1">Multi-pass membrane protein</topology>
    </subcellularLocation>
</comment>
<name>A0ABZ0RET2_9BACT</name>
<evidence type="ECO:0000256" key="2">
    <source>
        <dbReference type="ARBA" id="ARBA00022475"/>
    </source>
</evidence>
<dbReference type="EMBL" id="CP138858">
    <property type="protein sequence ID" value="WPJ94047.1"/>
    <property type="molecule type" value="Genomic_DNA"/>
</dbReference>
<accession>A0ABZ0RET2</accession>
<feature type="domain" description="Na+/H+ antiporter NhaC-like C-terminal" evidence="7">
    <location>
        <begin position="267"/>
        <end position="562"/>
    </location>
</feature>
<evidence type="ECO:0000256" key="6">
    <source>
        <dbReference type="SAM" id="Phobius"/>
    </source>
</evidence>